<keyword evidence="2" id="KW-1185">Reference proteome</keyword>
<dbReference type="EMBL" id="JANPWB010000014">
    <property type="protein sequence ID" value="KAJ1097186.1"/>
    <property type="molecule type" value="Genomic_DNA"/>
</dbReference>
<name>A0AAV7M067_PLEWA</name>
<dbReference type="Proteomes" id="UP001066276">
    <property type="component" value="Chromosome 10"/>
</dbReference>
<evidence type="ECO:0000313" key="1">
    <source>
        <dbReference type="EMBL" id="KAJ1097186.1"/>
    </source>
</evidence>
<sequence>MRFPRGRPDQARVGRRRPKGRVEMFVQTVPDCLFVVFPIFGSKCLVFGGEFPIRGSVGDPEKDRLLTDYEYLE</sequence>
<comment type="caution">
    <text evidence="1">The sequence shown here is derived from an EMBL/GenBank/DDBJ whole genome shotgun (WGS) entry which is preliminary data.</text>
</comment>
<evidence type="ECO:0000313" key="2">
    <source>
        <dbReference type="Proteomes" id="UP001066276"/>
    </source>
</evidence>
<gene>
    <name evidence="1" type="ORF">NDU88_002312</name>
</gene>
<reference evidence="1" key="1">
    <citation type="journal article" date="2022" name="bioRxiv">
        <title>Sequencing and chromosome-scale assembly of the giantPleurodeles waltlgenome.</title>
        <authorList>
            <person name="Brown T."/>
            <person name="Elewa A."/>
            <person name="Iarovenko S."/>
            <person name="Subramanian E."/>
            <person name="Araus A.J."/>
            <person name="Petzold A."/>
            <person name="Susuki M."/>
            <person name="Suzuki K.-i.T."/>
            <person name="Hayashi T."/>
            <person name="Toyoda A."/>
            <person name="Oliveira C."/>
            <person name="Osipova E."/>
            <person name="Leigh N.D."/>
            <person name="Simon A."/>
            <person name="Yun M.H."/>
        </authorList>
    </citation>
    <scope>NUCLEOTIDE SEQUENCE</scope>
    <source>
        <strain evidence="1">20211129_DDA</strain>
        <tissue evidence="1">Liver</tissue>
    </source>
</reference>
<accession>A0AAV7M067</accession>
<dbReference type="AlphaFoldDB" id="A0AAV7M067"/>
<organism evidence="1 2">
    <name type="scientific">Pleurodeles waltl</name>
    <name type="common">Iberian ribbed newt</name>
    <dbReference type="NCBI Taxonomy" id="8319"/>
    <lineage>
        <taxon>Eukaryota</taxon>
        <taxon>Metazoa</taxon>
        <taxon>Chordata</taxon>
        <taxon>Craniata</taxon>
        <taxon>Vertebrata</taxon>
        <taxon>Euteleostomi</taxon>
        <taxon>Amphibia</taxon>
        <taxon>Batrachia</taxon>
        <taxon>Caudata</taxon>
        <taxon>Salamandroidea</taxon>
        <taxon>Salamandridae</taxon>
        <taxon>Pleurodelinae</taxon>
        <taxon>Pleurodeles</taxon>
    </lineage>
</organism>
<protein>
    <submittedName>
        <fullName evidence="1">Uncharacterized protein</fullName>
    </submittedName>
</protein>
<proteinExistence type="predicted"/>